<keyword evidence="5 9" id="KW-0627">Porphyrin biosynthesis</keyword>
<dbReference type="InterPro" id="IPR003754">
    <property type="entry name" value="4pyrrol_synth_uPrphyn_synth"/>
</dbReference>
<dbReference type="Proteomes" id="UP000020077">
    <property type="component" value="Unassembled WGS sequence"/>
</dbReference>
<evidence type="ECO:0000259" key="10">
    <source>
        <dbReference type="Pfam" id="PF02602"/>
    </source>
</evidence>
<gene>
    <name evidence="11" type="primary">hemD</name>
    <name evidence="11" type="ORF">AW09_000298</name>
</gene>
<dbReference type="EC" id="4.2.1.75" evidence="3 9"/>
<evidence type="ECO:0000313" key="11">
    <source>
        <dbReference type="EMBL" id="KFB74400.1"/>
    </source>
</evidence>
<protein>
    <recommendedName>
        <fullName evidence="7 9">Uroporphyrinogen-III synthase</fullName>
        <ecNumber evidence="3 9">4.2.1.75</ecNumber>
    </recommendedName>
</protein>
<name>A0A080M248_9PROT</name>
<dbReference type="SUPFAM" id="SSF69618">
    <property type="entry name" value="HemD-like"/>
    <property type="match status" value="1"/>
</dbReference>
<evidence type="ECO:0000256" key="9">
    <source>
        <dbReference type="RuleBase" id="RU366031"/>
    </source>
</evidence>
<dbReference type="Pfam" id="PF02602">
    <property type="entry name" value="HEM4"/>
    <property type="match status" value="1"/>
</dbReference>
<comment type="pathway">
    <text evidence="1 9">Porphyrin-containing compound metabolism; protoporphyrin-IX biosynthesis; coproporphyrinogen-III from 5-aminolevulinate: step 3/4.</text>
</comment>
<evidence type="ECO:0000256" key="2">
    <source>
        <dbReference type="ARBA" id="ARBA00008133"/>
    </source>
</evidence>
<dbReference type="GO" id="GO:0004852">
    <property type="term" value="F:uroporphyrinogen-III synthase activity"/>
    <property type="evidence" value="ECO:0007669"/>
    <property type="project" value="UniProtKB-UniRule"/>
</dbReference>
<proteinExistence type="inferred from homology"/>
<evidence type="ECO:0000256" key="8">
    <source>
        <dbReference type="ARBA" id="ARBA00048617"/>
    </source>
</evidence>
<accession>A0A080M248</accession>
<dbReference type="AlphaFoldDB" id="A0A080M248"/>
<comment type="catalytic activity">
    <reaction evidence="8 9">
        <text>hydroxymethylbilane = uroporphyrinogen III + H2O</text>
        <dbReference type="Rhea" id="RHEA:18965"/>
        <dbReference type="ChEBI" id="CHEBI:15377"/>
        <dbReference type="ChEBI" id="CHEBI:57308"/>
        <dbReference type="ChEBI" id="CHEBI:57845"/>
        <dbReference type="EC" id="4.2.1.75"/>
    </reaction>
</comment>
<reference evidence="11 12" key="1">
    <citation type="submission" date="2014-02" db="EMBL/GenBank/DDBJ databases">
        <title>Expanding our view of genomic diversity in Candidatus Accumulibacter clades.</title>
        <authorList>
            <person name="Skennerton C.T."/>
            <person name="Barr J.J."/>
            <person name="Slater F.R."/>
            <person name="Bond P.L."/>
            <person name="Tyson G.W."/>
        </authorList>
    </citation>
    <scope>NUCLEOTIDE SEQUENCE [LARGE SCALE GENOMIC DNA]</scope>
    <source>
        <strain evidence="12">BA-91</strain>
    </source>
</reference>
<comment type="function">
    <text evidence="6 9">Catalyzes cyclization of the linear tetrapyrrole, hydroxymethylbilane, to the macrocyclic uroporphyrinogen III.</text>
</comment>
<evidence type="ECO:0000256" key="4">
    <source>
        <dbReference type="ARBA" id="ARBA00023239"/>
    </source>
</evidence>
<dbReference type="Gene3D" id="3.40.50.10090">
    <property type="match status" value="2"/>
</dbReference>
<evidence type="ECO:0000313" key="12">
    <source>
        <dbReference type="Proteomes" id="UP000020077"/>
    </source>
</evidence>
<dbReference type="PANTHER" id="PTHR38042:SF1">
    <property type="entry name" value="UROPORPHYRINOGEN-III SYNTHASE, CHLOROPLASTIC"/>
    <property type="match status" value="1"/>
</dbReference>
<evidence type="ECO:0000256" key="1">
    <source>
        <dbReference type="ARBA" id="ARBA00004772"/>
    </source>
</evidence>
<feature type="domain" description="Tetrapyrrole biosynthesis uroporphyrinogen III synthase" evidence="10">
    <location>
        <begin position="22"/>
        <end position="237"/>
    </location>
</feature>
<keyword evidence="4 9" id="KW-0456">Lyase</keyword>
<dbReference type="GO" id="GO:0006780">
    <property type="term" value="P:uroporphyrinogen III biosynthetic process"/>
    <property type="evidence" value="ECO:0007669"/>
    <property type="project" value="UniProtKB-UniRule"/>
</dbReference>
<evidence type="ECO:0000256" key="3">
    <source>
        <dbReference type="ARBA" id="ARBA00013109"/>
    </source>
</evidence>
<dbReference type="EMBL" id="JDVG02000043">
    <property type="protein sequence ID" value="KFB74400.1"/>
    <property type="molecule type" value="Genomic_DNA"/>
</dbReference>
<dbReference type="InterPro" id="IPR036108">
    <property type="entry name" value="4pyrrol_syn_uPrphyn_synt_sf"/>
</dbReference>
<dbReference type="GO" id="GO:0006782">
    <property type="term" value="P:protoporphyrinogen IX biosynthetic process"/>
    <property type="evidence" value="ECO:0007669"/>
    <property type="project" value="UniProtKB-UniRule"/>
</dbReference>
<organism evidence="11 12">
    <name type="scientific">Candidatus Accumulibacter phosphatis</name>
    <dbReference type="NCBI Taxonomy" id="327160"/>
    <lineage>
        <taxon>Bacteria</taxon>
        <taxon>Pseudomonadati</taxon>
        <taxon>Pseudomonadota</taxon>
        <taxon>Betaproteobacteria</taxon>
        <taxon>Candidatus Accumulibacter</taxon>
    </lineage>
</organism>
<dbReference type="CDD" id="cd06578">
    <property type="entry name" value="HemD"/>
    <property type="match status" value="1"/>
</dbReference>
<evidence type="ECO:0000256" key="7">
    <source>
        <dbReference type="ARBA" id="ARBA00040167"/>
    </source>
</evidence>
<evidence type="ECO:0000256" key="6">
    <source>
        <dbReference type="ARBA" id="ARBA00037589"/>
    </source>
</evidence>
<evidence type="ECO:0000256" key="5">
    <source>
        <dbReference type="ARBA" id="ARBA00023244"/>
    </source>
</evidence>
<dbReference type="PANTHER" id="PTHR38042">
    <property type="entry name" value="UROPORPHYRINOGEN-III SYNTHASE, CHLOROPLASTIC"/>
    <property type="match status" value="1"/>
</dbReference>
<comment type="similarity">
    <text evidence="2 9">Belongs to the uroporphyrinogen-III synthase family.</text>
</comment>
<comment type="caution">
    <text evidence="11">The sequence shown here is derived from an EMBL/GenBank/DDBJ whole genome shotgun (WGS) entry which is preliminary data.</text>
</comment>
<dbReference type="InterPro" id="IPR039793">
    <property type="entry name" value="UROS/Hem4"/>
</dbReference>
<sequence>MTQPLRGRTIVVTRPRAQATRLADWIAEQGGEPVIFPLLEITPLADPAPLQAAIVRLGNYSLAIFISPNAVDFSLPAILASQGWPSGLRAVAIGQSSVALLARYGIGNALAPVDRFDSEALLELPEMQRVCVAGKRVLIFRGNGGRELLADTLRERGAEVDEVSCYQRSAPADAAPLQALWRSGQLDALTISSSEGLRNLVDLLDAPARSFLRSTPMFVPHQRIAELAQALAMQRVILTGAADAGIIAALRTHDWQRS</sequence>
<dbReference type="UniPathway" id="UPA00251">
    <property type="reaction ID" value="UER00320"/>
</dbReference>